<proteinExistence type="predicted"/>
<accession>A0A1G6X5D5</accession>
<dbReference type="Proteomes" id="UP000198748">
    <property type="component" value="Unassembled WGS sequence"/>
</dbReference>
<feature type="signal peptide" evidence="1">
    <location>
        <begin position="1"/>
        <end position="27"/>
    </location>
</feature>
<dbReference type="GO" id="GO:0035091">
    <property type="term" value="F:phosphatidylinositol binding"/>
    <property type="evidence" value="ECO:0007669"/>
    <property type="project" value="TreeGrafter"/>
</dbReference>
<reference evidence="4" key="1">
    <citation type="submission" date="2016-10" db="EMBL/GenBank/DDBJ databases">
        <authorList>
            <person name="Varghese N."/>
            <person name="Submissions S."/>
        </authorList>
    </citation>
    <scope>NUCLEOTIDE SEQUENCE [LARGE SCALE GENOMIC DNA]</scope>
    <source>
        <strain evidence="4">DSM 25329</strain>
    </source>
</reference>
<dbReference type="Pfam" id="PF04366">
    <property type="entry name" value="Ysc84"/>
    <property type="match status" value="1"/>
</dbReference>
<dbReference type="PANTHER" id="PTHR15629">
    <property type="entry name" value="SH3YL1 PROTEIN"/>
    <property type="match status" value="1"/>
</dbReference>
<organism evidence="3 4">
    <name type="scientific">Dyadobacter soli</name>
    <dbReference type="NCBI Taxonomy" id="659014"/>
    <lineage>
        <taxon>Bacteria</taxon>
        <taxon>Pseudomonadati</taxon>
        <taxon>Bacteroidota</taxon>
        <taxon>Cytophagia</taxon>
        <taxon>Cytophagales</taxon>
        <taxon>Spirosomataceae</taxon>
        <taxon>Dyadobacter</taxon>
    </lineage>
</organism>
<keyword evidence="4" id="KW-1185">Reference proteome</keyword>
<dbReference type="InterPro" id="IPR051702">
    <property type="entry name" value="SH3_domain_YSC84-like"/>
</dbReference>
<evidence type="ECO:0000259" key="2">
    <source>
        <dbReference type="Pfam" id="PF04366"/>
    </source>
</evidence>
<dbReference type="PANTHER" id="PTHR15629:SF2">
    <property type="entry name" value="SH3 DOMAIN-CONTAINING YSC84-LIKE PROTEIN 1"/>
    <property type="match status" value="1"/>
</dbReference>
<keyword evidence="1" id="KW-0732">Signal</keyword>
<evidence type="ECO:0000256" key="1">
    <source>
        <dbReference type="SAM" id="SignalP"/>
    </source>
</evidence>
<dbReference type="OrthoDB" id="9782434at2"/>
<evidence type="ECO:0000313" key="4">
    <source>
        <dbReference type="Proteomes" id="UP000198748"/>
    </source>
</evidence>
<gene>
    <name evidence="3" type="ORF">SAMN04487996_10253</name>
</gene>
<evidence type="ECO:0000313" key="3">
    <source>
        <dbReference type="EMBL" id="SDD72587.1"/>
    </source>
</evidence>
<dbReference type="CDD" id="cd11524">
    <property type="entry name" value="SYLF"/>
    <property type="match status" value="1"/>
</dbReference>
<dbReference type="EMBL" id="FNAN01000002">
    <property type="protein sequence ID" value="SDD72587.1"/>
    <property type="molecule type" value="Genomic_DNA"/>
</dbReference>
<feature type="chain" id="PRO_5011500574" evidence="1">
    <location>
        <begin position="28"/>
        <end position="225"/>
    </location>
</feature>
<protein>
    <submittedName>
        <fullName evidence="3">Lipid-binding SYLF domain-containing protein</fullName>
    </submittedName>
</protein>
<dbReference type="InterPro" id="IPR007461">
    <property type="entry name" value="Ysc84_actin-binding"/>
</dbReference>
<dbReference type="AlphaFoldDB" id="A0A1G6X5D5"/>
<dbReference type="STRING" id="659014.SAMN04487996_10253"/>
<name>A0A1G6X5D5_9BACT</name>
<feature type="domain" description="Ysc84 actin-binding" evidence="2">
    <location>
        <begin position="101"/>
        <end position="222"/>
    </location>
</feature>
<sequence length="225" mass="23858">MFLNKLKTMKMQAFLLIGLAISAPSFAQNKEEEKINAATSVLSDFNGIQIPGQLIEASKGIIIVPRMINGGLIVGGKHGRGLAMIKREDGKWSDPVFVTITGGSVGAQIGVQAVDLVLVFKSEKSLMNIEKGDYTLGGDVSVAAGPVSKNASATTDYKLEAEVYSYSRSKGLFAGVTVNGAMLDVDVRANTGLYGSKATVKSIFTDSNISSEAVDKLRDTLDDFN</sequence>